<comment type="caution">
    <text evidence="1">The sequence shown here is derived from an EMBL/GenBank/DDBJ whole genome shotgun (WGS) entry which is preliminary data.</text>
</comment>
<proteinExistence type="predicted"/>
<gene>
    <name evidence="1" type="ORF">ACFSB2_09685</name>
</gene>
<evidence type="ECO:0000313" key="1">
    <source>
        <dbReference type="EMBL" id="MFD1674963.1"/>
    </source>
</evidence>
<reference evidence="2" key="1">
    <citation type="journal article" date="2019" name="Int. J. Syst. Evol. Microbiol.">
        <title>The Global Catalogue of Microorganisms (GCM) 10K type strain sequencing project: providing services to taxonomists for standard genome sequencing and annotation.</title>
        <authorList>
            <consortium name="The Broad Institute Genomics Platform"/>
            <consortium name="The Broad Institute Genome Sequencing Center for Infectious Disease"/>
            <person name="Wu L."/>
            <person name="Ma J."/>
        </authorList>
    </citation>
    <scope>NUCLEOTIDE SEQUENCE [LARGE SCALE GENOMIC DNA]</scope>
    <source>
        <strain evidence="2">CGMCC 1.12286</strain>
    </source>
</reference>
<sequence length="65" mass="7594">MQPFDTKAMQFVYQARLELAANNRRGFGIVKPANTNNFFRKLWKTITEPNSRVETNRKFGKKSIS</sequence>
<dbReference type="RefSeq" id="WP_377942834.1">
    <property type="nucleotide sequence ID" value="NZ_JBHUCX010000024.1"/>
</dbReference>
<accession>A0ABW4JHU4</accession>
<dbReference type="EMBL" id="JBHUCX010000024">
    <property type="protein sequence ID" value="MFD1674963.1"/>
    <property type="molecule type" value="Genomic_DNA"/>
</dbReference>
<protein>
    <submittedName>
        <fullName evidence="1">Uncharacterized protein</fullName>
    </submittedName>
</protein>
<name>A0ABW4JHU4_9BACL</name>
<organism evidence="1 2">
    <name type="scientific">Alicyclobacillus fodiniaquatilis</name>
    <dbReference type="NCBI Taxonomy" id="1661150"/>
    <lineage>
        <taxon>Bacteria</taxon>
        <taxon>Bacillati</taxon>
        <taxon>Bacillota</taxon>
        <taxon>Bacilli</taxon>
        <taxon>Bacillales</taxon>
        <taxon>Alicyclobacillaceae</taxon>
        <taxon>Alicyclobacillus</taxon>
    </lineage>
</organism>
<evidence type="ECO:0000313" key="2">
    <source>
        <dbReference type="Proteomes" id="UP001597079"/>
    </source>
</evidence>
<keyword evidence="2" id="KW-1185">Reference proteome</keyword>
<dbReference type="Proteomes" id="UP001597079">
    <property type="component" value="Unassembled WGS sequence"/>
</dbReference>